<feature type="transmembrane region" description="Helical" evidence="7">
    <location>
        <begin position="469"/>
        <end position="488"/>
    </location>
</feature>
<dbReference type="Proteomes" id="UP001331561">
    <property type="component" value="Unassembled WGS sequence"/>
</dbReference>
<evidence type="ECO:0000313" key="11">
    <source>
        <dbReference type="Proteomes" id="UP001331561"/>
    </source>
</evidence>
<evidence type="ECO:0000259" key="8">
    <source>
        <dbReference type="Pfam" id="PF12805"/>
    </source>
</evidence>
<proteinExistence type="inferred from homology"/>
<feature type="transmembrane region" description="Helical" evidence="7">
    <location>
        <begin position="92"/>
        <end position="112"/>
    </location>
</feature>
<dbReference type="RefSeq" id="WP_327598488.1">
    <property type="nucleotide sequence ID" value="NZ_JAYXHS010000001.1"/>
</dbReference>
<reference evidence="10 11" key="1">
    <citation type="submission" date="2024-01" db="EMBL/GenBank/DDBJ databases">
        <title>Uliginosibacterium soil sp. nov.</title>
        <authorList>
            <person name="Lv Y."/>
        </authorList>
    </citation>
    <scope>NUCLEOTIDE SEQUENCE [LARGE SCALE GENOMIC DNA]</scope>
    <source>
        <strain evidence="10 11">H3</strain>
    </source>
</reference>
<evidence type="ECO:0000313" key="10">
    <source>
        <dbReference type="EMBL" id="MEC5385536.1"/>
    </source>
</evidence>
<evidence type="ECO:0000256" key="6">
    <source>
        <dbReference type="ARBA" id="ARBA00043993"/>
    </source>
</evidence>
<name>A0ABU6K1X7_9RHOO</name>
<dbReference type="Pfam" id="PF12805">
    <property type="entry name" value="FUSC-like"/>
    <property type="match status" value="1"/>
</dbReference>
<gene>
    <name evidence="10" type="ORF">VVD49_07360</name>
</gene>
<evidence type="ECO:0000259" key="9">
    <source>
        <dbReference type="Pfam" id="PF13515"/>
    </source>
</evidence>
<feature type="transmembrane region" description="Helical" evidence="7">
    <location>
        <begin position="69"/>
        <end position="86"/>
    </location>
</feature>
<evidence type="ECO:0000256" key="2">
    <source>
        <dbReference type="ARBA" id="ARBA00022475"/>
    </source>
</evidence>
<accession>A0ABU6K1X7</accession>
<feature type="transmembrane region" description="Helical" evidence="7">
    <location>
        <begin position="37"/>
        <end position="57"/>
    </location>
</feature>
<comment type="caution">
    <text evidence="10">The sequence shown here is derived from an EMBL/GenBank/DDBJ whole genome shotgun (WGS) entry which is preliminary data.</text>
</comment>
<feature type="transmembrane region" description="Helical" evidence="7">
    <location>
        <begin position="12"/>
        <end position="31"/>
    </location>
</feature>
<keyword evidence="4 7" id="KW-1133">Transmembrane helix</keyword>
<comment type="subcellular location">
    <subcellularLocation>
        <location evidence="1">Cell membrane</location>
        <topology evidence="1">Multi-pass membrane protein</topology>
    </subcellularLocation>
</comment>
<sequence>MKMPFAYTRLLHALPAYAINGIAVAVGIGLVQFLVGAWAGMAAAFAASSGAIYASLADQPNIPDRAWRRILPAAVIGSVCAVLVMLLRPFPIALGLLTATIGFVLAMTLAWGPRAGPQAFVGILALVFTMAMPPIPIGLPMLEMTGKMLLGAGLYFAWAMSMSRLLQARYRQLALAEALAATALLLRGAANHVSTPPARTPQAALLLRSLVQHEVALAERLQAARDFIFAAPVSEQVRRETGMLLRLLDLRDTLLASQLDMGLLQDDAFGTRLRAALASHLTGMAATLEEVTEALRFDTPLPTGDTPARHDSVGLEALRKLSVLHADSGHVLLPILLARSRHMSEDVAALQSWLSGEADGDLPTPEDLRLFVSPEGWPLAAVRAHLHLGSPILRHALRVGLALGCAYFIALHLPWSSHPHWLVLSVAVVLRGNLEQTLARRNFRILGTVFGCVLTLVLMQLEWPWFSTLAFLVVAGVAHAFVMVRYLVTATAATTMALLQIHLPEAGAHLVIAERLADTILGAALAWGFSYVLPFWERRSLPLAVNRVKQSLLALGEQVMRWPESRDSDLPLRLARRDAYDSLIALAGVATRTAAEPKQVQLSVEKLSDLLAEARLLLANLASTRLLLIRRIADLEQAAVEPLLEHTCQQLQRVLAIDETKPVLGPVADQPHADDTVDTVWAVNDDVLSAAALLPWLQRRLDLSVLVAHRMARLGDNLLVRSPD</sequence>
<dbReference type="Pfam" id="PF13515">
    <property type="entry name" value="FUSC_2"/>
    <property type="match status" value="1"/>
</dbReference>
<keyword evidence="3 7" id="KW-0812">Transmembrane</keyword>
<feature type="domain" description="Integral membrane protein YccS N-terminal" evidence="8">
    <location>
        <begin position="78"/>
        <end position="300"/>
    </location>
</feature>
<protein>
    <submittedName>
        <fullName evidence="10">FUSC family membrane protein</fullName>
    </submittedName>
</protein>
<evidence type="ECO:0000256" key="7">
    <source>
        <dbReference type="SAM" id="Phobius"/>
    </source>
</evidence>
<feature type="domain" description="Integral membrane bound transporter" evidence="9">
    <location>
        <begin position="406"/>
        <end position="527"/>
    </location>
</feature>
<evidence type="ECO:0000256" key="4">
    <source>
        <dbReference type="ARBA" id="ARBA00022989"/>
    </source>
</evidence>
<comment type="similarity">
    <text evidence="6">Belongs to the YccS/YhfK family.</text>
</comment>
<dbReference type="InterPro" id="IPR032692">
    <property type="entry name" value="YccS_N"/>
</dbReference>
<keyword evidence="2" id="KW-1003">Cell membrane</keyword>
<evidence type="ECO:0000256" key="1">
    <source>
        <dbReference type="ARBA" id="ARBA00004651"/>
    </source>
</evidence>
<dbReference type="EMBL" id="JAYXHS010000001">
    <property type="protein sequence ID" value="MEC5385536.1"/>
    <property type="molecule type" value="Genomic_DNA"/>
</dbReference>
<dbReference type="InterPro" id="IPR049453">
    <property type="entry name" value="Memb_transporter_dom"/>
</dbReference>
<feature type="transmembrane region" description="Helical" evidence="7">
    <location>
        <begin position="445"/>
        <end position="463"/>
    </location>
</feature>
<evidence type="ECO:0000256" key="5">
    <source>
        <dbReference type="ARBA" id="ARBA00023136"/>
    </source>
</evidence>
<keyword evidence="5 7" id="KW-0472">Membrane</keyword>
<dbReference type="PANTHER" id="PTHR30509">
    <property type="entry name" value="P-HYDROXYBENZOIC ACID EFFLUX PUMP SUBUNIT-RELATED"/>
    <property type="match status" value="1"/>
</dbReference>
<keyword evidence="11" id="KW-1185">Reference proteome</keyword>
<feature type="transmembrane region" description="Helical" evidence="7">
    <location>
        <begin position="119"/>
        <end position="142"/>
    </location>
</feature>
<evidence type="ECO:0000256" key="3">
    <source>
        <dbReference type="ARBA" id="ARBA00022692"/>
    </source>
</evidence>
<dbReference type="PANTHER" id="PTHR30509:SF9">
    <property type="entry name" value="MULTIDRUG RESISTANCE PROTEIN MDTO"/>
    <property type="match status" value="1"/>
</dbReference>
<organism evidence="10 11">
    <name type="scientific">Uliginosibacterium silvisoli</name>
    <dbReference type="NCBI Taxonomy" id="3114758"/>
    <lineage>
        <taxon>Bacteria</taxon>
        <taxon>Pseudomonadati</taxon>
        <taxon>Pseudomonadota</taxon>
        <taxon>Betaproteobacteria</taxon>
        <taxon>Rhodocyclales</taxon>
        <taxon>Zoogloeaceae</taxon>
        <taxon>Uliginosibacterium</taxon>
    </lineage>
</organism>